<accession>A0A1J4Y2S7</accession>
<dbReference type="InterPro" id="IPR036291">
    <property type="entry name" value="NAD(P)-bd_dom_sf"/>
</dbReference>
<evidence type="ECO:0000313" key="3">
    <source>
        <dbReference type="EMBL" id="OIO65550.1"/>
    </source>
</evidence>
<dbReference type="PANTHER" id="PTHR43000">
    <property type="entry name" value="DTDP-D-GLUCOSE 4,6-DEHYDRATASE-RELATED"/>
    <property type="match status" value="1"/>
</dbReference>
<gene>
    <name evidence="3" type="ORF">AUJ30_00855</name>
</gene>
<dbReference type="Gene3D" id="3.40.50.720">
    <property type="entry name" value="NAD(P)-binding Rossmann-like Domain"/>
    <property type="match status" value="1"/>
</dbReference>
<evidence type="ECO:0000313" key="4">
    <source>
        <dbReference type="Proteomes" id="UP000182693"/>
    </source>
</evidence>
<evidence type="ECO:0000256" key="1">
    <source>
        <dbReference type="ARBA" id="ARBA00007637"/>
    </source>
</evidence>
<comment type="caution">
    <text evidence="3">The sequence shown here is derived from an EMBL/GenBank/DDBJ whole genome shotgun (WGS) entry which is preliminary data.</text>
</comment>
<feature type="domain" description="NAD-dependent epimerase/dehydratase" evidence="2">
    <location>
        <begin position="7"/>
        <end position="234"/>
    </location>
</feature>
<protein>
    <recommendedName>
        <fullName evidence="2">NAD-dependent epimerase/dehydratase domain-containing protein</fullName>
    </recommendedName>
</protein>
<comment type="similarity">
    <text evidence="1">Belongs to the NAD(P)-dependent epimerase/dehydratase family.</text>
</comment>
<organism evidence="3 4">
    <name type="scientific">Candidatus Wolfebacteria bacterium CG1_02_39_135</name>
    <dbReference type="NCBI Taxonomy" id="1805425"/>
    <lineage>
        <taxon>Bacteria</taxon>
        <taxon>Candidatus Wolfeibacteriota</taxon>
    </lineage>
</organism>
<sequence length="308" mass="35720">MRKFKKILITGSSGTIGTALFEALLERGYQVIGFDKRANQWSKKLNKLTIKGSLLNQKDIKKLPKDFDLIIHLAANARVYNLIINPRLALENIVSTYNILEFALKSHIKNFIFSSSREVYGNQKKNIFKEEDFNLYFSESPYSASKISAEALIYAFAKCYKMNYLVFRFSNVYGKYDISDRFVPLLIRKMKRNKDIEIYSKNKDLVFTYIDDCTDGIIKGIEKFPRVKNNTLNLASPKSYKLTKVAKLLKKFLKSKSRIIVKPGRIGEVEKFRADISKAKKLLKYQPKHSLENGLKLTINWYSKFVKN</sequence>
<dbReference type="AlphaFoldDB" id="A0A1J4Y2S7"/>
<evidence type="ECO:0000259" key="2">
    <source>
        <dbReference type="Pfam" id="PF01370"/>
    </source>
</evidence>
<dbReference type="SUPFAM" id="SSF51735">
    <property type="entry name" value="NAD(P)-binding Rossmann-fold domains"/>
    <property type="match status" value="1"/>
</dbReference>
<name>A0A1J4Y2S7_9BACT</name>
<dbReference type="InterPro" id="IPR001509">
    <property type="entry name" value="Epimerase_deHydtase"/>
</dbReference>
<reference evidence="3 4" key="1">
    <citation type="journal article" date="2016" name="Environ. Microbiol.">
        <title>Genomic resolution of a cold subsurface aquifer community provides metabolic insights for novel microbes adapted to high CO concentrations.</title>
        <authorList>
            <person name="Probst A.J."/>
            <person name="Castelle C.J."/>
            <person name="Singh A."/>
            <person name="Brown C.T."/>
            <person name="Anantharaman K."/>
            <person name="Sharon I."/>
            <person name="Hug L.A."/>
            <person name="Burstein D."/>
            <person name="Emerson J.B."/>
            <person name="Thomas B.C."/>
            <person name="Banfield J.F."/>
        </authorList>
    </citation>
    <scope>NUCLEOTIDE SEQUENCE [LARGE SCALE GENOMIC DNA]</scope>
    <source>
        <strain evidence="3">CG1_02_39_135</strain>
    </source>
</reference>
<dbReference type="EMBL" id="MNWX01000016">
    <property type="protein sequence ID" value="OIO65550.1"/>
    <property type="molecule type" value="Genomic_DNA"/>
</dbReference>
<proteinExistence type="inferred from homology"/>
<dbReference type="Proteomes" id="UP000182693">
    <property type="component" value="Unassembled WGS sequence"/>
</dbReference>
<dbReference type="STRING" id="1805425.AUJ30_00855"/>
<dbReference type="Pfam" id="PF01370">
    <property type="entry name" value="Epimerase"/>
    <property type="match status" value="1"/>
</dbReference>